<evidence type="ECO:0000256" key="1">
    <source>
        <dbReference type="SAM" id="MobiDB-lite"/>
    </source>
</evidence>
<protein>
    <submittedName>
        <fullName evidence="2">Uncharacterized protein</fullName>
    </submittedName>
</protein>
<organism evidence="2">
    <name type="scientific">uncultured Actinomycetospora sp</name>
    <dbReference type="NCBI Taxonomy" id="1135996"/>
    <lineage>
        <taxon>Bacteria</taxon>
        <taxon>Bacillati</taxon>
        <taxon>Actinomycetota</taxon>
        <taxon>Actinomycetes</taxon>
        <taxon>Pseudonocardiales</taxon>
        <taxon>Pseudonocardiaceae</taxon>
        <taxon>Actinomycetospora</taxon>
        <taxon>environmental samples</taxon>
    </lineage>
</organism>
<evidence type="ECO:0000313" key="2">
    <source>
        <dbReference type="EMBL" id="CAA9270154.1"/>
    </source>
</evidence>
<reference evidence="2" key="1">
    <citation type="submission" date="2020-02" db="EMBL/GenBank/DDBJ databases">
        <authorList>
            <person name="Meier V. D."/>
        </authorList>
    </citation>
    <scope>NUCLEOTIDE SEQUENCE</scope>
    <source>
        <strain evidence="2">AVDCRST_MAG54</strain>
    </source>
</reference>
<dbReference type="AlphaFoldDB" id="A0A6J4J4I7"/>
<accession>A0A6J4J4I7</accession>
<sequence length="145" mass="15434">MAEGDAVTSPERAPESADQVGALDRRLRVALKKALSDAQAASRHAGPEVLAVGFRCFSPGRLAVALVGTPDDEGLARLHSLTQHLGHLAGVELVVDLVRLRGCSRSLLRVINELRRGSSTTGARSDLSGWSPTESATDHVTIRRH</sequence>
<feature type="compositionally biased region" description="Polar residues" evidence="1">
    <location>
        <begin position="119"/>
        <end position="135"/>
    </location>
</feature>
<name>A0A6J4J4I7_9PSEU</name>
<dbReference type="EMBL" id="CADCTH010000372">
    <property type="protein sequence ID" value="CAA9270154.1"/>
    <property type="molecule type" value="Genomic_DNA"/>
</dbReference>
<proteinExistence type="predicted"/>
<feature type="compositionally biased region" description="Basic and acidic residues" evidence="1">
    <location>
        <begin position="136"/>
        <end position="145"/>
    </location>
</feature>
<gene>
    <name evidence="2" type="ORF">AVDCRST_MAG54-2946</name>
</gene>
<feature type="region of interest" description="Disordered" evidence="1">
    <location>
        <begin position="119"/>
        <end position="145"/>
    </location>
</feature>